<sequence length="75" mass="8196">MAKTLQLSFVDADNKKVSMTVNDPREDLTGLEVKAAMDQIIAQNIFTSSKNKDLVAISGARIIDRDVTELEVSGE</sequence>
<dbReference type="OrthoDB" id="9795264at2"/>
<accession>A0A1W1V530</accession>
<dbReference type="STRING" id="656914.SAMN00017405_0488"/>
<dbReference type="AlphaFoldDB" id="A0A1W1V530"/>
<dbReference type="RefSeq" id="WP_084052880.1">
    <property type="nucleotide sequence ID" value="NZ_FWWT01000016.1"/>
</dbReference>
<evidence type="ECO:0000313" key="2">
    <source>
        <dbReference type="Proteomes" id="UP000192731"/>
    </source>
</evidence>
<dbReference type="Pfam" id="PF11148">
    <property type="entry name" value="DUF2922"/>
    <property type="match status" value="1"/>
</dbReference>
<dbReference type="EMBL" id="FWWT01000016">
    <property type="protein sequence ID" value="SMB88537.1"/>
    <property type="molecule type" value="Genomic_DNA"/>
</dbReference>
<name>A0A1W1V530_DESTI</name>
<evidence type="ECO:0008006" key="3">
    <source>
        <dbReference type="Google" id="ProtNLM"/>
    </source>
</evidence>
<keyword evidence="2" id="KW-1185">Reference proteome</keyword>
<evidence type="ECO:0000313" key="1">
    <source>
        <dbReference type="EMBL" id="SMB88537.1"/>
    </source>
</evidence>
<protein>
    <recommendedName>
        <fullName evidence="3">DUF2922 domain-containing protein</fullName>
    </recommendedName>
</protein>
<organism evidence="1 2">
    <name type="scientific">Desulfonispora thiosulfatigenes DSM 11270</name>
    <dbReference type="NCBI Taxonomy" id="656914"/>
    <lineage>
        <taxon>Bacteria</taxon>
        <taxon>Bacillati</taxon>
        <taxon>Bacillota</taxon>
        <taxon>Clostridia</taxon>
        <taxon>Eubacteriales</taxon>
        <taxon>Peptococcaceae</taxon>
        <taxon>Desulfonispora</taxon>
    </lineage>
</organism>
<dbReference type="Proteomes" id="UP000192731">
    <property type="component" value="Unassembled WGS sequence"/>
</dbReference>
<gene>
    <name evidence="1" type="ORF">SAMN00017405_0488</name>
</gene>
<dbReference type="InterPro" id="IPR021321">
    <property type="entry name" value="DUF2922"/>
</dbReference>
<reference evidence="1 2" key="1">
    <citation type="submission" date="2017-04" db="EMBL/GenBank/DDBJ databases">
        <authorList>
            <person name="Afonso C.L."/>
            <person name="Miller P.J."/>
            <person name="Scott M.A."/>
            <person name="Spackman E."/>
            <person name="Goraichik I."/>
            <person name="Dimitrov K.M."/>
            <person name="Suarez D.L."/>
            <person name="Swayne D.E."/>
        </authorList>
    </citation>
    <scope>NUCLEOTIDE SEQUENCE [LARGE SCALE GENOMIC DNA]</scope>
    <source>
        <strain evidence="1 2">DSM 11270</strain>
    </source>
</reference>
<proteinExistence type="predicted"/>